<dbReference type="EMBL" id="JAVHJS010000020">
    <property type="protein sequence ID" value="KAK2825551.1"/>
    <property type="molecule type" value="Genomic_DNA"/>
</dbReference>
<name>A0AA88LWI4_TACVA</name>
<sequence>MVLGLTVPTARGLQKTALINITVTGDGVNISNDTNLSDCTDPLKQQQEKKPQTELKTDAEEMEGGIVSISTVQ</sequence>
<comment type="caution">
    <text evidence="2">The sequence shown here is derived from an EMBL/GenBank/DDBJ whole genome shotgun (WGS) entry which is preliminary data.</text>
</comment>
<keyword evidence="3" id="KW-1185">Reference proteome</keyword>
<evidence type="ECO:0000313" key="2">
    <source>
        <dbReference type="EMBL" id="KAK2825551.1"/>
    </source>
</evidence>
<gene>
    <name evidence="2" type="ORF">Q7C36_019478</name>
</gene>
<organism evidence="2 3">
    <name type="scientific">Tachysurus vachellii</name>
    <name type="common">Darkbarbel catfish</name>
    <name type="synonym">Pelteobagrus vachellii</name>
    <dbReference type="NCBI Taxonomy" id="175792"/>
    <lineage>
        <taxon>Eukaryota</taxon>
        <taxon>Metazoa</taxon>
        <taxon>Chordata</taxon>
        <taxon>Craniata</taxon>
        <taxon>Vertebrata</taxon>
        <taxon>Euteleostomi</taxon>
        <taxon>Actinopterygii</taxon>
        <taxon>Neopterygii</taxon>
        <taxon>Teleostei</taxon>
        <taxon>Ostariophysi</taxon>
        <taxon>Siluriformes</taxon>
        <taxon>Bagridae</taxon>
        <taxon>Tachysurus</taxon>
    </lineage>
</organism>
<proteinExistence type="predicted"/>
<evidence type="ECO:0000313" key="3">
    <source>
        <dbReference type="Proteomes" id="UP001187315"/>
    </source>
</evidence>
<reference evidence="2" key="1">
    <citation type="submission" date="2023-08" db="EMBL/GenBank/DDBJ databases">
        <title>Pelteobagrus vachellii genome.</title>
        <authorList>
            <person name="Liu H."/>
        </authorList>
    </citation>
    <scope>NUCLEOTIDE SEQUENCE</scope>
    <source>
        <strain evidence="2">PRFRI_2022a</strain>
        <tissue evidence="2">Muscle</tissue>
    </source>
</reference>
<protein>
    <submittedName>
        <fullName evidence="2">Uncharacterized protein</fullName>
    </submittedName>
</protein>
<feature type="region of interest" description="Disordered" evidence="1">
    <location>
        <begin position="38"/>
        <end position="73"/>
    </location>
</feature>
<dbReference type="Proteomes" id="UP001187315">
    <property type="component" value="Unassembled WGS sequence"/>
</dbReference>
<evidence type="ECO:0000256" key="1">
    <source>
        <dbReference type="SAM" id="MobiDB-lite"/>
    </source>
</evidence>
<dbReference type="AlphaFoldDB" id="A0AA88LWI4"/>
<accession>A0AA88LWI4</accession>
<feature type="compositionally biased region" description="Basic and acidic residues" evidence="1">
    <location>
        <begin position="46"/>
        <end position="59"/>
    </location>
</feature>